<accession>A0A6A5Y924</accession>
<organism evidence="2 3">
    <name type="scientific">Aaosphaeria arxii CBS 175.79</name>
    <dbReference type="NCBI Taxonomy" id="1450172"/>
    <lineage>
        <taxon>Eukaryota</taxon>
        <taxon>Fungi</taxon>
        <taxon>Dikarya</taxon>
        <taxon>Ascomycota</taxon>
        <taxon>Pezizomycotina</taxon>
        <taxon>Dothideomycetes</taxon>
        <taxon>Pleosporomycetidae</taxon>
        <taxon>Pleosporales</taxon>
        <taxon>Pleosporales incertae sedis</taxon>
        <taxon>Aaosphaeria</taxon>
    </lineage>
</organism>
<feature type="region of interest" description="Disordered" evidence="1">
    <location>
        <begin position="146"/>
        <end position="167"/>
    </location>
</feature>
<evidence type="ECO:0000313" key="3">
    <source>
        <dbReference type="Proteomes" id="UP000799778"/>
    </source>
</evidence>
<dbReference type="Proteomes" id="UP000799778">
    <property type="component" value="Unassembled WGS sequence"/>
</dbReference>
<sequence length="167" mass="19231">MQPGQQKRISDIASKLDIEGNISYEHEAILNERLVLAFSSFPRRTKKIDRIHVSAVERSMRKKASIIYKEVLRCAPHQLIPVILAISPWACKRFNVREYLAQERRAFSALNRSIQNVLDYVARIHGFDQEAASHQWINTLFPQGANSQGTSMKRANKMQQIKGSRDR</sequence>
<gene>
    <name evidence="2" type="ORF">BU24DRAFT_32591</name>
</gene>
<evidence type="ECO:0000256" key="1">
    <source>
        <dbReference type="SAM" id="MobiDB-lite"/>
    </source>
</evidence>
<dbReference type="EMBL" id="ML978066">
    <property type="protein sequence ID" value="KAF2021918.1"/>
    <property type="molecule type" value="Genomic_DNA"/>
</dbReference>
<protein>
    <submittedName>
        <fullName evidence="2">Uncharacterized protein</fullName>
    </submittedName>
</protein>
<reference evidence="2" key="1">
    <citation type="journal article" date="2020" name="Stud. Mycol.">
        <title>101 Dothideomycetes genomes: a test case for predicting lifestyles and emergence of pathogens.</title>
        <authorList>
            <person name="Haridas S."/>
            <person name="Albert R."/>
            <person name="Binder M."/>
            <person name="Bloem J."/>
            <person name="Labutti K."/>
            <person name="Salamov A."/>
            <person name="Andreopoulos B."/>
            <person name="Baker S."/>
            <person name="Barry K."/>
            <person name="Bills G."/>
            <person name="Bluhm B."/>
            <person name="Cannon C."/>
            <person name="Castanera R."/>
            <person name="Culley D."/>
            <person name="Daum C."/>
            <person name="Ezra D."/>
            <person name="Gonzalez J."/>
            <person name="Henrissat B."/>
            <person name="Kuo A."/>
            <person name="Liang C."/>
            <person name="Lipzen A."/>
            <person name="Lutzoni F."/>
            <person name="Magnuson J."/>
            <person name="Mondo S."/>
            <person name="Nolan M."/>
            <person name="Ohm R."/>
            <person name="Pangilinan J."/>
            <person name="Park H.-J."/>
            <person name="Ramirez L."/>
            <person name="Alfaro M."/>
            <person name="Sun H."/>
            <person name="Tritt A."/>
            <person name="Yoshinaga Y."/>
            <person name="Zwiers L.-H."/>
            <person name="Turgeon B."/>
            <person name="Goodwin S."/>
            <person name="Spatafora J."/>
            <person name="Crous P."/>
            <person name="Grigoriev I."/>
        </authorList>
    </citation>
    <scope>NUCLEOTIDE SEQUENCE</scope>
    <source>
        <strain evidence="2">CBS 175.79</strain>
    </source>
</reference>
<name>A0A6A5Y924_9PLEO</name>
<evidence type="ECO:0000313" key="2">
    <source>
        <dbReference type="EMBL" id="KAF2021918.1"/>
    </source>
</evidence>
<keyword evidence="3" id="KW-1185">Reference proteome</keyword>
<dbReference type="GeneID" id="54280376"/>
<proteinExistence type="predicted"/>
<dbReference type="AlphaFoldDB" id="A0A6A5Y924"/>
<dbReference type="RefSeq" id="XP_033390257.1">
    <property type="nucleotide sequence ID" value="XM_033522979.1"/>
</dbReference>